<dbReference type="Gene3D" id="3.40.50.1820">
    <property type="entry name" value="alpha/beta hydrolase"/>
    <property type="match status" value="1"/>
</dbReference>
<evidence type="ECO:0000259" key="3">
    <source>
        <dbReference type="Pfam" id="PF03959"/>
    </source>
</evidence>
<keyword evidence="5" id="KW-1185">Reference proteome</keyword>
<keyword evidence="1" id="KW-0378">Hydrolase</keyword>
<dbReference type="AlphaFoldDB" id="A0A448ZCZ8"/>
<accession>A0A448ZCZ8</accession>
<feature type="region of interest" description="Disordered" evidence="2">
    <location>
        <begin position="331"/>
        <end position="399"/>
    </location>
</feature>
<feature type="domain" description="Serine hydrolase" evidence="3">
    <location>
        <begin position="9"/>
        <end position="98"/>
    </location>
</feature>
<dbReference type="GO" id="GO:0005737">
    <property type="term" value="C:cytoplasm"/>
    <property type="evidence" value="ECO:0007669"/>
    <property type="project" value="TreeGrafter"/>
</dbReference>
<feature type="compositionally biased region" description="Basic and acidic residues" evidence="2">
    <location>
        <begin position="125"/>
        <end position="136"/>
    </location>
</feature>
<evidence type="ECO:0000313" key="5">
    <source>
        <dbReference type="Proteomes" id="UP000291116"/>
    </source>
</evidence>
<dbReference type="Pfam" id="PF03959">
    <property type="entry name" value="FSH1"/>
    <property type="match status" value="1"/>
</dbReference>
<evidence type="ECO:0000313" key="4">
    <source>
        <dbReference type="EMBL" id="VEU39923.1"/>
    </source>
</evidence>
<feature type="compositionally biased region" description="Basic and acidic residues" evidence="2">
    <location>
        <begin position="332"/>
        <end position="342"/>
    </location>
</feature>
<dbReference type="PANTHER" id="PTHR48070:SF6">
    <property type="entry name" value="ESTERASE OVCA2"/>
    <property type="match status" value="1"/>
</dbReference>
<sequence>MASPSPSLLRVLCLHDAGSNSLELSRRIDALGHQLYQKHGIDLVFVDAPLVVERPKNATGEREPNCCSHFRPRDVLDHPPRAWWEAENDKRDFPSLTERALRNDGGGDSKPENEEAGTEVAETWDPTREEQNKENESGVAATPSPPRYVGLDASLLLLRQVWASSPFWGVLAVGQAAGVASLLPLLPKTDGRQPQPPAFMVFVNGGALLSEEEALAEHLHLPCLHVIDKDSPELPSAERLVRQFGGSVVEGDGSLSQRSATPCSSASFNNHVGRFLVARKRDLRRNTCDAAVLALRHELHRTEADAAQLVARHVAENPPDALMAVITPRDVGGFRDKRRGPNEDGGGAPCPSEFLLHRAKRSTTRAHQATPEEEDHEAEQTPVAGNGSEASRHHPNQQH</sequence>
<evidence type="ECO:0000256" key="1">
    <source>
        <dbReference type="ARBA" id="ARBA00022801"/>
    </source>
</evidence>
<proteinExistence type="predicted"/>
<name>A0A448ZCZ8_9STRA</name>
<dbReference type="PANTHER" id="PTHR48070">
    <property type="entry name" value="ESTERASE OVCA2"/>
    <property type="match status" value="1"/>
</dbReference>
<dbReference type="InterPro" id="IPR005645">
    <property type="entry name" value="FSH-like_dom"/>
</dbReference>
<dbReference type="GO" id="GO:0016787">
    <property type="term" value="F:hydrolase activity"/>
    <property type="evidence" value="ECO:0007669"/>
    <property type="project" value="UniProtKB-KW"/>
</dbReference>
<organism evidence="4 5">
    <name type="scientific">Pseudo-nitzschia multistriata</name>
    <dbReference type="NCBI Taxonomy" id="183589"/>
    <lineage>
        <taxon>Eukaryota</taxon>
        <taxon>Sar</taxon>
        <taxon>Stramenopiles</taxon>
        <taxon>Ochrophyta</taxon>
        <taxon>Bacillariophyta</taxon>
        <taxon>Bacillariophyceae</taxon>
        <taxon>Bacillariophycidae</taxon>
        <taxon>Bacillariales</taxon>
        <taxon>Bacillariaceae</taxon>
        <taxon>Pseudo-nitzschia</taxon>
    </lineage>
</organism>
<dbReference type="InterPro" id="IPR029058">
    <property type="entry name" value="AB_hydrolase_fold"/>
</dbReference>
<dbReference type="InterPro" id="IPR050593">
    <property type="entry name" value="LovG"/>
</dbReference>
<feature type="compositionally biased region" description="Basic and acidic residues" evidence="2">
    <location>
        <begin position="94"/>
        <end position="113"/>
    </location>
</feature>
<gene>
    <name evidence="4" type="ORF">PSNMU_V1.4_AUG-EV-PASAV3_0068010</name>
</gene>
<protein>
    <recommendedName>
        <fullName evidence="3">Serine hydrolase domain-containing protein</fullName>
    </recommendedName>
</protein>
<feature type="region of interest" description="Disordered" evidence="2">
    <location>
        <begin position="94"/>
        <end position="144"/>
    </location>
</feature>
<reference evidence="4 5" key="1">
    <citation type="submission" date="2019-01" db="EMBL/GenBank/DDBJ databases">
        <authorList>
            <person name="Ferrante I. M."/>
        </authorList>
    </citation>
    <scope>NUCLEOTIDE SEQUENCE [LARGE SCALE GENOMIC DNA]</scope>
    <source>
        <strain evidence="4 5">B856</strain>
    </source>
</reference>
<dbReference type="Proteomes" id="UP000291116">
    <property type="component" value="Unassembled WGS sequence"/>
</dbReference>
<evidence type="ECO:0000256" key="2">
    <source>
        <dbReference type="SAM" id="MobiDB-lite"/>
    </source>
</evidence>
<dbReference type="GO" id="GO:0005634">
    <property type="term" value="C:nucleus"/>
    <property type="evidence" value="ECO:0007669"/>
    <property type="project" value="TreeGrafter"/>
</dbReference>
<dbReference type="OrthoDB" id="414698at2759"/>
<dbReference type="EMBL" id="CAACVS010000247">
    <property type="protein sequence ID" value="VEU39923.1"/>
    <property type="molecule type" value="Genomic_DNA"/>
</dbReference>